<dbReference type="GO" id="GO:0035804">
    <property type="term" value="F:structural constituent of egg coat"/>
    <property type="evidence" value="ECO:0007669"/>
    <property type="project" value="UniProtKB-UniRule"/>
</dbReference>
<dbReference type="GO" id="GO:0032190">
    <property type="term" value="F:acrosin binding"/>
    <property type="evidence" value="ECO:0007669"/>
    <property type="project" value="TreeGrafter"/>
</dbReference>
<dbReference type="InterPro" id="IPR001507">
    <property type="entry name" value="ZP_dom"/>
</dbReference>
<keyword evidence="1" id="KW-0472">Membrane</keyword>
<comment type="function">
    <text evidence="1">Component of the zona pellucida, an extracellular matrix surrounding oocytes which mediates sperm binding, induction of the acrosome reaction and prevents post-fertilization polyspermy. The zona pellucida is composed of 3 to 4 glycoproteins, ZP1, ZP2, ZP3, and ZP4. ZP3 is essential for sperm binding and zona matrix formation.</text>
</comment>
<keyword evidence="1" id="KW-0964">Secreted</keyword>
<keyword evidence="1" id="KW-0272">Extracellular matrix</keyword>
<name>A0A8C5EEJ1_GOUWI</name>
<keyword evidence="1" id="KW-0732">Signal</keyword>
<evidence type="ECO:0000313" key="4">
    <source>
        <dbReference type="Proteomes" id="UP000694680"/>
    </source>
</evidence>
<dbReference type="PROSITE" id="PS51034">
    <property type="entry name" value="ZP_2"/>
    <property type="match status" value="1"/>
</dbReference>
<dbReference type="Pfam" id="PF23344">
    <property type="entry name" value="ZP-N"/>
    <property type="match status" value="1"/>
</dbReference>
<reference evidence="3" key="2">
    <citation type="submission" date="2025-08" db="UniProtKB">
        <authorList>
            <consortium name="Ensembl"/>
        </authorList>
    </citation>
    <scope>IDENTIFICATION</scope>
</reference>
<dbReference type="PANTHER" id="PTHR11576:SF2">
    <property type="entry name" value="ZONA PELLUCIDA SPERM-BINDING PROTEIN 3"/>
    <property type="match status" value="1"/>
</dbReference>
<organism evidence="3 4">
    <name type="scientific">Gouania willdenowi</name>
    <name type="common">Blunt-snouted clingfish</name>
    <name type="synonym">Lepadogaster willdenowi</name>
    <dbReference type="NCBI Taxonomy" id="441366"/>
    <lineage>
        <taxon>Eukaryota</taxon>
        <taxon>Metazoa</taxon>
        <taxon>Chordata</taxon>
        <taxon>Craniata</taxon>
        <taxon>Vertebrata</taxon>
        <taxon>Euteleostomi</taxon>
        <taxon>Actinopterygii</taxon>
        <taxon>Neopterygii</taxon>
        <taxon>Teleostei</taxon>
        <taxon>Neoteleostei</taxon>
        <taxon>Acanthomorphata</taxon>
        <taxon>Ovalentaria</taxon>
        <taxon>Blenniimorphae</taxon>
        <taxon>Blenniiformes</taxon>
        <taxon>Gobiesocoidei</taxon>
        <taxon>Gobiesocidae</taxon>
        <taxon>Gobiesocinae</taxon>
        <taxon>Gouania</taxon>
    </lineage>
</organism>
<dbReference type="SMART" id="SM00241">
    <property type="entry name" value="ZP"/>
    <property type="match status" value="1"/>
</dbReference>
<reference evidence="3" key="1">
    <citation type="submission" date="2020-06" db="EMBL/GenBank/DDBJ databases">
        <authorList>
            <consortium name="Wellcome Sanger Institute Data Sharing"/>
        </authorList>
    </citation>
    <scope>NUCLEOTIDE SEQUENCE [LARGE SCALE GENOMIC DNA]</scope>
</reference>
<proteinExistence type="inferred from homology"/>
<accession>A0A8C5EEJ1</accession>
<dbReference type="FunFam" id="2.60.40.3210:FF:000001">
    <property type="entry name" value="Zona pellucida sperm-binding protein 3"/>
    <property type="match status" value="1"/>
</dbReference>
<dbReference type="InterPro" id="IPR055356">
    <property type="entry name" value="ZP-N"/>
</dbReference>
<comment type="domain">
    <text evidence="1">The ZP domain is involved in the polymerization of the ZP proteins to form the zona pellucida.</text>
</comment>
<evidence type="ECO:0000313" key="3">
    <source>
        <dbReference type="Ensembl" id="ENSGWIP00000016260.1"/>
    </source>
</evidence>
<feature type="domain" description="ZP" evidence="2">
    <location>
        <begin position="94"/>
        <end position="326"/>
    </location>
</feature>
<dbReference type="Ensembl" id="ENSGWIT00000017966.1">
    <property type="protein sequence ID" value="ENSGWIP00000016260.1"/>
    <property type="gene ID" value="ENSGWIG00000008782.1"/>
</dbReference>
<dbReference type="AlphaFoldDB" id="A0A8C5EEJ1"/>
<dbReference type="Gene3D" id="2.60.40.4100">
    <property type="entry name" value="Zona pellucida, ZP-C domain"/>
    <property type="match status" value="1"/>
</dbReference>
<comment type="subcellular location">
    <subcellularLocation>
        <location evidence="1">Zona pellucida</location>
    </subcellularLocation>
    <subcellularLocation>
        <location evidence="1">Cell membrane</location>
        <topology evidence="1">Single-pass type I membrane protein</topology>
    </subcellularLocation>
</comment>
<evidence type="ECO:0000259" key="2">
    <source>
        <dbReference type="PROSITE" id="PS51034"/>
    </source>
</evidence>
<protein>
    <recommendedName>
        <fullName evidence="1">Zona pellucida sperm-binding protein 3</fullName>
    </recommendedName>
</protein>
<evidence type="ECO:0000256" key="1">
    <source>
        <dbReference type="RuleBase" id="RU367066"/>
    </source>
</evidence>
<keyword evidence="1" id="KW-1003">Cell membrane</keyword>
<sequence length="396" mass="44085">MIKLVIFNFKSLKELNFSQIMQFTLLLLCVSLSAASLQLQKLRGRPQAQKNQQTQPGGNSLSWTFPADPVDLVRELPVNFQLQQPNLTNRFAVRCGNDKIDVEVSQDLLGLGRLAAAEEVTLGHCSPSEVDDVSHVLVFESKLHECGSTRLMTDDAFIYAFELLYNPKAPENSVITRSQRAAFQIQCHYTRSGVLVTNVVIDAELCIIKDWNSPRISNRYGIEDVIRIQASVVHRGPLKVLLDHCISTVLPAPPSEFDEAFVKNHGCLGGRLTGPTFMARPRPDELQFQIKASSFPLQKMVRLIISPEALSPLISFLMCNGSTNRWRGVNGNDPHCSCCAATCGMRKARWLLDDDDDHKGNSSKPNVTLSISHLGLILSFVFNQRKSGRRKRASAL</sequence>
<dbReference type="GO" id="GO:0035803">
    <property type="term" value="P:egg coat formation"/>
    <property type="evidence" value="ECO:0007669"/>
    <property type="project" value="UniProtKB-UniRule"/>
</dbReference>
<keyword evidence="1" id="KW-0165">Cleavage on pair of basic residues</keyword>
<dbReference type="GO" id="GO:0007339">
    <property type="term" value="P:binding of sperm to zona pellucida"/>
    <property type="evidence" value="ECO:0007669"/>
    <property type="project" value="UniProtKB-UniRule"/>
</dbReference>
<reference evidence="3" key="3">
    <citation type="submission" date="2025-09" db="UniProtKB">
        <authorList>
            <consortium name="Ensembl"/>
        </authorList>
    </citation>
    <scope>IDENTIFICATION</scope>
</reference>
<keyword evidence="4" id="KW-1185">Reference proteome</keyword>
<dbReference type="InterPro" id="IPR042235">
    <property type="entry name" value="ZP-C_dom"/>
</dbReference>
<dbReference type="GO" id="GO:0035805">
    <property type="term" value="C:egg coat"/>
    <property type="evidence" value="ECO:0007669"/>
    <property type="project" value="UniProtKB-SubCell"/>
</dbReference>
<dbReference type="Proteomes" id="UP000694680">
    <property type="component" value="Chromosome 13"/>
</dbReference>
<dbReference type="GO" id="GO:0005886">
    <property type="term" value="C:plasma membrane"/>
    <property type="evidence" value="ECO:0007669"/>
    <property type="project" value="UniProtKB-SubCell"/>
</dbReference>
<dbReference type="GO" id="GO:2000344">
    <property type="term" value="P:positive regulation of acrosome reaction"/>
    <property type="evidence" value="ECO:0007669"/>
    <property type="project" value="UniProtKB-UniRule"/>
</dbReference>
<comment type="similarity">
    <text evidence="1">Belongs to the ZP domain family. ZPC subfamily.</text>
</comment>
<dbReference type="PANTHER" id="PTHR11576">
    <property type="entry name" value="ZONA PELLUCIDA SPERM-BINDING PROTEIN 3"/>
    <property type="match status" value="1"/>
</dbReference>
<dbReference type="Gene3D" id="2.60.40.3210">
    <property type="entry name" value="Zona pellucida, ZP-N domain"/>
    <property type="match status" value="1"/>
</dbReference>
<comment type="PTM">
    <text evidence="1">Proteolytically cleaved before the transmembrane segment to yield the secreted ectodomain incorporated in the zona pellucida.</text>
</comment>
<keyword evidence="1" id="KW-1015">Disulfide bond</keyword>